<dbReference type="GO" id="GO:0003677">
    <property type="term" value="F:DNA binding"/>
    <property type="evidence" value="ECO:0007669"/>
    <property type="project" value="TreeGrafter"/>
</dbReference>
<dbReference type="Ensembl" id="ENSPNAT00000029183.2">
    <property type="protein sequence ID" value="ENSPNAP00000035742.1"/>
    <property type="gene ID" value="ENSPNAG00000025955.2"/>
</dbReference>
<dbReference type="STRING" id="42514.ENSPNAP00000035742"/>
<dbReference type="SMART" id="SM01135">
    <property type="entry name" value="DIRP"/>
    <property type="match status" value="1"/>
</dbReference>
<reference evidence="6 7" key="1">
    <citation type="submission" date="2020-10" db="EMBL/GenBank/DDBJ databases">
        <title>Pygocentrus nattereri (red-bellied piranha) genome, fPygNat1, primary haplotype.</title>
        <authorList>
            <person name="Myers G."/>
            <person name="Meyer A."/>
            <person name="Karagic N."/>
            <person name="Pippel M."/>
            <person name="Winkler S."/>
            <person name="Tracey A."/>
            <person name="Wood J."/>
            <person name="Formenti G."/>
            <person name="Howe K."/>
            <person name="Fedrigo O."/>
            <person name="Jarvis E.D."/>
        </authorList>
    </citation>
    <scope>NUCLEOTIDE SEQUENCE [LARGE SCALE GENOMIC DNA]</scope>
</reference>
<evidence type="ECO:0000256" key="4">
    <source>
        <dbReference type="SAM" id="Coils"/>
    </source>
</evidence>
<feature type="domain" description="DIRP" evidence="5">
    <location>
        <begin position="113"/>
        <end position="219"/>
    </location>
</feature>
<evidence type="ECO:0000256" key="2">
    <source>
        <dbReference type="ARBA" id="ARBA00006732"/>
    </source>
</evidence>
<dbReference type="Proteomes" id="UP001501920">
    <property type="component" value="Chromosome 10"/>
</dbReference>
<dbReference type="InterPro" id="IPR033471">
    <property type="entry name" value="DIRP"/>
</dbReference>
<keyword evidence="4" id="KW-0175">Coiled coil</keyword>
<dbReference type="OMA" id="WVENEIS"/>
<dbReference type="GO" id="GO:0006351">
    <property type="term" value="P:DNA-templated transcription"/>
    <property type="evidence" value="ECO:0007669"/>
    <property type="project" value="InterPro"/>
</dbReference>
<evidence type="ECO:0000259" key="5">
    <source>
        <dbReference type="SMART" id="SM01135"/>
    </source>
</evidence>
<dbReference type="GO" id="GO:0051726">
    <property type="term" value="P:regulation of cell cycle"/>
    <property type="evidence" value="ECO:0007669"/>
    <property type="project" value="TreeGrafter"/>
</dbReference>
<dbReference type="GO" id="GO:0005654">
    <property type="term" value="C:nucleoplasm"/>
    <property type="evidence" value="ECO:0007669"/>
    <property type="project" value="TreeGrafter"/>
</dbReference>
<dbReference type="Pfam" id="PF06584">
    <property type="entry name" value="DIRP"/>
    <property type="match status" value="1"/>
</dbReference>
<dbReference type="InterPro" id="IPR010561">
    <property type="entry name" value="LIN-9/ALY1"/>
</dbReference>
<feature type="coiled-coil region" evidence="4">
    <location>
        <begin position="331"/>
        <end position="393"/>
    </location>
</feature>
<keyword evidence="3" id="KW-0539">Nucleus</keyword>
<evidence type="ECO:0000313" key="6">
    <source>
        <dbReference type="Ensembl" id="ENSPNAP00000035742.1"/>
    </source>
</evidence>
<reference evidence="6" key="3">
    <citation type="submission" date="2025-09" db="UniProtKB">
        <authorList>
            <consortium name="Ensembl"/>
        </authorList>
    </citation>
    <scope>IDENTIFICATION</scope>
</reference>
<reference evidence="6" key="2">
    <citation type="submission" date="2025-08" db="UniProtKB">
        <authorList>
            <consortium name="Ensembl"/>
        </authorList>
    </citation>
    <scope>IDENTIFICATION</scope>
</reference>
<evidence type="ECO:0000256" key="3">
    <source>
        <dbReference type="ARBA" id="ARBA00023242"/>
    </source>
</evidence>
<dbReference type="PANTHER" id="PTHR21689:SF2">
    <property type="entry name" value="PROTEIN LIN-9 HOMOLOG"/>
    <property type="match status" value="1"/>
</dbReference>
<dbReference type="GO" id="GO:0006357">
    <property type="term" value="P:regulation of transcription by RNA polymerase II"/>
    <property type="evidence" value="ECO:0007669"/>
    <property type="project" value="TreeGrafter"/>
</dbReference>
<dbReference type="PANTHER" id="PTHR21689">
    <property type="entry name" value="LIN-9"/>
    <property type="match status" value="1"/>
</dbReference>
<sequence length="521" mass="59242">MAEVESLLDERLSAKALVSLREASLASWSSPRQKESSMGKAVCSKRNFLLNEDDEDEEERLSNSKLRKKNRVTTTPQKFSALLDRKSTQELGLRLRNLLKLPKAHKWCIYEWFYSNIDRALFEGDNDFCLCLNESFPYLKTRKLTRVEWSTIRRLMGKPRRCSSAFLEEERAALNHRRQKIRFLQQRRTFTDISDCSDLPDHIPLPLVIGTKVTARLRGSLDGLFTGQIDAVDTSTSTYRVTFERSGSGTHTIPDYEVFSSEPPETMPLTAFAEKQRSIQNKVPQTPTQMPCSTSAEFMSPWGKLSGTEDDTLGGFPVKFLVQVTRLSKILSIKKDHIKQLREMNTEAEKQKSYSEPLKLEFQKKYASIVLDVEQLNKALNKVLNEVQQYSFKLLPDQCPFANDPSTALRRRCEGEAQDMVRQANKLPSGQRYVHSQNLTQLITNLTTLLLQIKSLAEGDDLNSFEFKSLTESLNDIKSSLDSSNVRCFQNNVEINVAHIQSGLCQTGNLHAFTANCTGTI</sequence>
<name>A0A3B4EGU5_PYGNA</name>
<dbReference type="GeneTree" id="ENSGT00390000003188"/>
<dbReference type="Pfam" id="PF19438">
    <property type="entry name" value="LIN9_C"/>
    <property type="match status" value="1"/>
</dbReference>
<dbReference type="GO" id="GO:0017053">
    <property type="term" value="C:transcription repressor complex"/>
    <property type="evidence" value="ECO:0007669"/>
    <property type="project" value="InterPro"/>
</dbReference>
<comment type="similarity">
    <text evidence="2">Belongs to the lin-9 family.</text>
</comment>
<proteinExistence type="inferred from homology"/>
<comment type="subcellular location">
    <subcellularLocation>
        <location evidence="1">Nucleus</location>
    </subcellularLocation>
</comment>
<keyword evidence="7" id="KW-1185">Reference proteome</keyword>
<dbReference type="InterPro" id="IPR045831">
    <property type="entry name" value="LIN9_C"/>
</dbReference>
<dbReference type="AlphaFoldDB" id="A0A3B4EGU5"/>
<dbReference type="OrthoDB" id="2339771at2759"/>
<organism evidence="6 7">
    <name type="scientific">Pygocentrus nattereri</name>
    <name type="common">Red-bellied piranha</name>
    <dbReference type="NCBI Taxonomy" id="42514"/>
    <lineage>
        <taxon>Eukaryota</taxon>
        <taxon>Metazoa</taxon>
        <taxon>Chordata</taxon>
        <taxon>Craniata</taxon>
        <taxon>Vertebrata</taxon>
        <taxon>Euteleostomi</taxon>
        <taxon>Actinopterygii</taxon>
        <taxon>Neopterygii</taxon>
        <taxon>Teleostei</taxon>
        <taxon>Ostariophysi</taxon>
        <taxon>Characiformes</taxon>
        <taxon>Characoidei</taxon>
        <taxon>Pygocentrus</taxon>
    </lineage>
</organism>
<protein>
    <recommendedName>
        <fullName evidence="5">DIRP domain-containing protein</fullName>
    </recommendedName>
</protein>
<evidence type="ECO:0000313" key="7">
    <source>
        <dbReference type="Proteomes" id="UP001501920"/>
    </source>
</evidence>
<evidence type="ECO:0000256" key="1">
    <source>
        <dbReference type="ARBA" id="ARBA00004123"/>
    </source>
</evidence>
<gene>
    <name evidence="6" type="primary">LIN9</name>
</gene>
<accession>A0A3B4EGU5</accession>